<reference evidence="2" key="2">
    <citation type="submission" date="2019-10" db="EMBL/GenBank/DDBJ databases">
        <title>A de novo genome assembly of a pear dwarfing rootstock.</title>
        <authorList>
            <person name="Wang F."/>
            <person name="Wang J."/>
            <person name="Li S."/>
            <person name="Zhang Y."/>
            <person name="Fang M."/>
            <person name="Ma L."/>
            <person name="Zhao Y."/>
            <person name="Jiang S."/>
        </authorList>
    </citation>
    <scope>NUCLEOTIDE SEQUENCE [LARGE SCALE GENOMIC DNA]</scope>
</reference>
<evidence type="ECO:0000313" key="1">
    <source>
        <dbReference type="EMBL" id="KAB2616900.1"/>
    </source>
</evidence>
<keyword evidence="2" id="KW-1185">Reference proteome</keyword>
<gene>
    <name evidence="1" type="ORF">D8674_012769</name>
</gene>
<dbReference type="AlphaFoldDB" id="A0A5N5GUN8"/>
<accession>A0A5N5GUN8</accession>
<comment type="caution">
    <text evidence="1">The sequence shown here is derived from an EMBL/GenBank/DDBJ whole genome shotgun (WGS) entry which is preliminary data.</text>
</comment>
<dbReference type="EMBL" id="SMOL01000401">
    <property type="protein sequence ID" value="KAB2616900.1"/>
    <property type="molecule type" value="Genomic_DNA"/>
</dbReference>
<dbReference type="Proteomes" id="UP000327157">
    <property type="component" value="Chromosome 15"/>
</dbReference>
<organism evidence="1 2">
    <name type="scientific">Pyrus ussuriensis x Pyrus communis</name>
    <dbReference type="NCBI Taxonomy" id="2448454"/>
    <lineage>
        <taxon>Eukaryota</taxon>
        <taxon>Viridiplantae</taxon>
        <taxon>Streptophyta</taxon>
        <taxon>Embryophyta</taxon>
        <taxon>Tracheophyta</taxon>
        <taxon>Spermatophyta</taxon>
        <taxon>Magnoliopsida</taxon>
        <taxon>eudicotyledons</taxon>
        <taxon>Gunneridae</taxon>
        <taxon>Pentapetalae</taxon>
        <taxon>rosids</taxon>
        <taxon>fabids</taxon>
        <taxon>Rosales</taxon>
        <taxon>Rosaceae</taxon>
        <taxon>Amygdaloideae</taxon>
        <taxon>Maleae</taxon>
        <taxon>Pyrus</taxon>
    </lineage>
</organism>
<sequence>MEVQQKATIVEKGQSVLQEFASQLPSDTLIESVDPLKDAGFHILTEMLD</sequence>
<protein>
    <submittedName>
        <fullName evidence="1">Uncharacterized protein</fullName>
    </submittedName>
</protein>
<reference evidence="1 2" key="3">
    <citation type="submission" date="2019-11" db="EMBL/GenBank/DDBJ databases">
        <title>A de novo genome assembly of a pear dwarfing rootstock.</title>
        <authorList>
            <person name="Wang F."/>
            <person name="Wang J."/>
            <person name="Li S."/>
            <person name="Zhang Y."/>
            <person name="Fang M."/>
            <person name="Ma L."/>
            <person name="Zhao Y."/>
            <person name="Jiang S."/>
        </authorList>
    </citation>
    <scope>NUCLEOTIDE SEQUENCE [LARGE SCALE GENOMIC DNA]</scope>
    <source>
        <strain evidence="1">S2</strain>
        <tissue evidence="1">Leaf</tissue>
    </source>
</reference>
<proteinExistence type="predicted"/>
<name>A0A5N5GUN8_9ROSA</name>
<evidence type="ECO:0000313" key="2">
    <source>
        <dbReference type="Proteomes" id="UP000327157"/>
    </source>
</evidence>
<reference evidence="1 2" key="1">
    <citation type="submission" date="2019-09" db="EMBL/GenBank/DDBJ databases">
        <authorList>
            <person name="Ou C."/>
        </authorList>
    </citation>
    <scope>NUCLEOTIDE SEQUENCE [LARGE SCALE GENOMIC DNA]</scope>
    <source>
        <strain evidence="1">S2</strain>
        <tissue evidence="1">Leaf</tissue>
    </source>
</reference>